<accession>A0ABU6K760</accession>
<evidence type="ECO:0000256" key="3">
    <source>
        <dbReference type="ARBA" id="ARBA00023125"/>
    </source>
</evidence>
<evidence type="ECO:0000256" key="4">
    <source>
        <dbReference type="ARBA" id="ARBA00023163"/>
    </source>
</evidence>
<proteinExistence type="inferred from homology"/>
<dbReference type="Pfam" id="PF03466">
    <property type="entry name" value="LysR_substrate"/>
    <property type="match status" value="1"/>
</dbReference>
<dbReference type="InterPro" id="IPR036390">
    <property type="entry name" value="WH_DNA-bd_sf"/>
</dbReference>
<dbReference type="SUPFAM" id="SSF53850">
    <property type="entry name" value="Periplasmic binding protein-like II"/>
    <property type="match status" value="1"/>
</dbReference>
<comment type="caution">
    <text evidence="6">The sequence shown here is derived from an EMBL/GenBank/DDBJ whole genome shotgun (WGS) entry which is preliminary data.</text>
</comment>
<evidence type="ECO:0000313" key="7">
    <source>
        <dbReference type="Proteomes" id="UP001331561"/>
    </source>
</evidence>
<gene>
    <name evidence="6" type="ORF">VVD49_17230</name>
</gene>
<protein>
    <submittedName>
        <fullName evidence="6">LysR substrate-binding domain-containing protein</fullName>
    </submittedName>
</protein>
<dbReference type="PANTHER" id="PTHR30346">
    <property type="entry name" value="TRANSCRIPTIONAL DUAL REGULATOR HCAR-RELATED"/>
    <property type="match status" value="1"/>
</dbReference>
<keyword evidence="7" id="KW-1185">Reference proteome</keyword>
<evidence type="ECO:0000313" key="6">
    <source>
        <dbReference type="EMBL" id="MEC5387477.1"/>
    </source>
</evidence>
<dbReference type="SUPFAM" id="SSF46785">
    <property type="entry name" value="Winged helix' DNA-binding domain"/>
    <property type="match status" value="1"/>
</dbReference>
<name>A0ABU6K760_9RHOO</name>
<dbReference type="Proteomes" id="UP001331561">
    <property type="component" value="Unassembled WGS sequence"/>
</dbReference>
<organism evidence="6 7">
    <name type="scientific">Uliginosibacterium silvisoli</name>
    <dbReference type="NCBI Taxonomy" id="3114758"/>
    <lineage>
        <taxon>Bacteria</taxon>
        <taxon>Pseudomonadati</taxon>
        <taxon>Pseudomonadota</taxon>
        <taxon>Betaproteobacteria</taxon>
        <taxon>Rhodocyclales</taxon>
        <taxon>Zoogloeaceae</taxon>
        <taxon>Uliginosibacterium</taxon>
    </lineage>
</organism>
<reference evidence="6 7" key="1">
    <citation type="submission" date="2024-01" db="EMBL/GenBank/DDBJ databases">
        <title>Uliginosibacterium soil sp. nov.</title>
        <authorList>
            <person name="Lv Y."/>
        </authorList>
    </citation>
    <scope>NUCLEOTIDE SEQUENCE [LARGE SCALE GENOMIC DNA]</scope>
    <source>
        <strain evidence="6 7">H3</strain>
    </source>
</reference>
<evidence type="ECO:0000256" key="1">
    <source>
        <dbReference type="ARBA" id="ARBA00009437"/>
    </source>
</evidence>
<dbReference type="InterPro" id="IPR005119">
    <property type="entry name" value="LysR_subst-bd"/>
</dbReference>
<dbReference type="Gene3D" id="1.10.10.10">
    <property type="entry name" value="Winged helix-like DNA-binding domain superfamily/Winged helix DNA-binding domain"/>
    <property type="match status" value="1"/>
</dbReference>
<dbReference type="RefSeq" id="WP_327600446.1">
    <property type="nucleotide sequence ID" value="NZ_JAYXHS010000003.1"/>
</dbReference>
<keyword evidence="2" id="KW-0805">Transcription regulation</keyword>
<comment type="similarity">
    <text evidence="1">Belongs to the LysR transcriptional regulatory family.</text>
</comment>
<keyword evidence="3" id="KW-0238">DNA-binding</keyword>
<sequence>MDIRSLTYFIAVAEEQSVGRAAVRLHITQPALTRQIQLLEEDIGQQLFRRTTSGVEITAAGSALLNHARNIKIELAQAKLAARQAETLAYQELNIGVYGSAIFSIVPQVLKRFAEIHPRVNFVLHNARKDQQVELLREGKILFAFDRFPLQEADLAYETVYRETLQVALHKDHPLAARSVIYKDDLEGEPQIGANFDSAMAAGLNQAYCSQAHARHRADDMLTTLALVSNGFGITFAPPSINALQIPNVVFRPYADGPMIPFDVQCIYRHSESSPLLHAMLATVRAFCAEQLASAAAVSV</sequence>
<dbReference type="PRINTS" id="PR00039">
    <property type="entry name" value="HTHLYSR"/>
</dbReference>
<feature type="domain" description="HTH lysR-type" evidence="5">
    <location>
        <begin position="1"/>
        <end position="58"/>
    </location>
</feature>
<dbReference type="Pfam" id="PF00126">
    <property type="entry name" value="HTH_1"/>
    <property type="match status" value="1"/>
</dbReference>
<keyword evidence="4" id="KW-0804">Transcription</keyword>
<dbReference type="Gene3D" id="3.40.190.10">
    <property type="entry name" value="Periplasmic binding protein-like II"/>
    <property type="match status" value="2"/>
</dbReference>
<dbReference type="InterPro" id="IPR036388">
    <property type="entry name" value="WH-like_DNA-bd_sf"/>
</dbReference>
<dbReference type="EMBL" id="JAYXHS010000003">
    <property type="protein sequence ID" value="MEC5387477.1"/>
    <property type="molecule type" value="Genomic_DNA"/>
</dbReference>
<dbReference type="PROSITE" id="PS50931">
    <property type="entry name" value="HTH_LYSR"/>
    <property type="match status" value="1"/>
</dbReference>
<evidence type="ECO:0000256" key="2">
    <source>
        <dbReference type="ARBA" id="ARBA00023015"/>
    </source>
</evidence>
<dbReference type="InterPro" id="IPR000847">
    <property type="entry name" value="LysR_HTH_N"/>
</dbReference>
<dbReference type="PANTHER" id="PTHR30346:SF0">
    <property type="entry name" value="HCA OPERON TRANSCRIPTIONAL ACTIVATOR HCAR"/>
    <property type="match status" value="1"/>
</dbReference>
<evidence type="ECO:0000259" key="5">
    <source>
        <dbReference type="PROSITE" id="PS50931"/>
    </source>
</evidence>